<sequence length="317" mass="36150">MSLSGVLRFGAVVAGGSAVVYFGKTLVSSDGLAEKIEMKEDGVPVFVPKNVNDFIREVMEEMELSDEVIDLLKTITIENIDLEHFGTSKCKPGAYLMVPYTYFTESQKMTGLNLTPILKMYQVPEDSPEIENLKTLLYTPVNARKFKIANEIYKSNDSMYFVLGFLPILSAALTALTLYVFKSSNVKFMKTQPRLVASASVFSYILLYFVLYRYVQKVRVYNADFETLKLGPNYIDGALQYFQQVIHRNKLIKKLNKRAPVNDDPDSVPLFSFTEFVPISERVELYRNKKDGVNDFVEAPNPYLYAFKKLFSHVEEN</sequence>
<protein>
    <recommendedName>
        <fullName evidence="4">Transmembrane protein 177</fullName>
    </recommendedName>
</protein>
<dbReference type="EMBL" id="JAWJWF010000008">
    <property type="protein sequence ID" value="KAK6630322.1"/>
    <property type="molecule type" value="Genomic_DNA"/>
</dbReference>
<evidence type="ECO:0008006" key="4">
    <source>
        <dbReference type="Google" id="ProtNLM"/>
    </source>
</evidence>
<reference evidence="2 3" key="1">
    <citation type="submission" date="2023-09" db="EMBL/GenBank/DDBJ databases">
        <title>Genomes of two closely related lineages of the louse Polyplax serrata with different host specificities.</title>
        <authorList>
            <person name="Martinu J."/>
            <person name="Tarabai H."/>
            <person name="Stefka J."/>
            <person name="Hypsa V."/>
        </authorList>
    </citation>
    <scope>NUCLEOTIDE SEQUENCE [LARGE SCALE GENOMIC DNA]</scope>
    <source>
        <strain evidence="2">98ZLc_SE</strain>
    </source>
</reference>
<keyword evidence="1" id="KW-0472">Membrane</keyword>
<organism evidence="2 3">
    <name type="scientific">Polyplax serrata</name>
    <name type="common">Common mouse louse</name>
    <dbReference type="NCBI Taxonomy" id="468196"/>
    <lineage>
        <taxon>Eukaryota</taxon>
        <taxon>Metazoa</taxon>
        <taxon>Ecdysozoa</taxon>
        <taxon>Arthropoda</taxon>
        <taxon>Hexapoda</taxon>
        <taxon>Insecta</taxon>
        <taxon>Pterygota</taxon>
        <taxon>Neoptera</taxon>
        <taxon>Paraneoptera</taxon>
        <taxon>Psocodea</taxon>
        <taxon>Troctomorpha</taxon>
        <taxon>Phthiraptera</taxon>
        <taxon>Anoplura</taxon>
        <taxon>Polyplacidae</taxon>
        <taxon>Polyplax</taxon>
    </lineage>
</organism>
<feature type="transmembrane region" description="Helical" evidence="1">
    <location>
        <begin position="193"/>
        <end position="215"/>
    </location>
</feature>
<keyword evidence="1" id="KW-1133">Transmembrane helix</keyword>
<proteinExistence type="predicted"/>
<comment type="caution">
    <text evidence="2">The sequence shown here is derived from an EMBL/GenBank/DDBJ whole genome shotgun (WGS) entry which is preliminary data.</text>
</comment>
<feature type="transmembrane region" description="Helical" evidence="1">
    <location>
        <begin position="159"/>
        <end position="181"/>
    </location>
</feature>
<evidence type="ECO:0000313" key="3">
    <source>
        <dbReference type="Proteomes" id="UP001359485"/>
    </source>
</evidence>
<gene>
    <name evidence="2" type="ORF">RUM44_004989</name>
</gene>
<keyword evidence="3" id="KW-1185">Reference proteome</keyword>
<evidence type="ECO:0000256" key="1">
    <source>
        <dbReference type="SAM" id="Phobius"/>
    </source>
</evidence>
<dbReference type="Proteomes" id="UP001359485">
    <property type="component" value="Unassembled WGS sequence"/>
</dbReference>
<name>A0ABR1AY53_POLSC</name>
<dbReference type="PANTHER" id="PTHR21824:SF4">
    <property type="entry name" value="TRANSMEMBRANE PROTEIN 177"/>
    <property type="match status" value="1"/>
</dbReference>
<keyword evidence="1" id="KW-0812">Transmembrane</keyword>
<dbReference type="PANTHER" id="PTHR21824">
    <property type="entry name" value="TRANSMEMBRANE PROTEIN 177"/>
    <property type="match status" value="1"/>
</dbReference>
<dbReference type="InterPro" id="IPR026620">
    <property type="entry name" value="TMEM177"/>
</dbReference>
<evidence type="ECO:0000313" key="2">
    <source>
        <dbReference type="EMBL" id="KAK6630322.1"/>
    </source>
</evidence>
<accession>A0ABR1AY53</accession>